<accession>A0ABN2QP69</accession>
<feature type="domain" description="Dihydroneopterin aldolase/epimerase" evidence="7">
    <location>
        <begin position="9"/>
        <end position="121"/>
    </location>
</feature>
<dbReference type="PANTHER" id="PTHR42844">
    <property type="entry name" value="DIHYDRONEOPTERIN ALDOLASE 1-RELATED"/>
    <property type="match status" value="1"/>
</dbReference>
<dbReference type="NCBIfam" id="TIGR00525">
    <property type="entry name" value="folB"/>
    <property type="match status" value="1"/>
</dbReference>
<evidence type="ECO:0000256" key="5">
    <source>
        <dbReference type="ARBA" id="ARBA00023239"/>
    </source>
</evidence>
<dbReference type="InterPro" id="IPR043133">
    <property type="entry name" value="GTP-CH-I_C/QueF"/>
</dbReference>
<dbReference type="Proteomes" id="UP001500571">
    <property type="component" value="Unassembled WGS sequence"/>
</dbReference>
<dbReference type="InterPro" id="IPR006156">
    <property type="entry name" value="Dihydroneopterin_aldolase"/>
</dbReference>
<dbReference type="SMART" id="SM00905">
    <property type="entry name" value="FolB"/>
    <property type="match status" value="1"/>
</dbReference>
<dbReference type="InterPro" id="IPR006157">
    <property type="entry name" value="FolB_dom"/>
</dbReference>
<keyword evidence="9" id="KW-1185">Reference proteome</keyword>
<dbReference type="SUPFAM" id="SSF55620">
    <property type="entry name" value="Tetrahydrobiopterin biosynthesis enzymes-like"/>
    <property type="match status" value="1"/>
</dbReference>
<dbReference type="Gene3D" id="3.30.1130.10">
    <property type="match status" value="1"/>
</dbReference>
<comment type="pathway">
    <text evidence="2 6">Cofactor biosynthesis; tetrahydrofolate biosynthesis; 2-amino-4-hydroxy-6-hydroxymethyl-7,8-dihydropteridine diphosphate from 7,8-dihydroneopterin triphosphate: step 3/4.</text>
</comment>
<keyword evidence="4 6" id="KW-0289">Folate biosynthesis</keyword>
<comment type="catalytic activity">
    <reaction evidence="1 6">
        <text>7,8-dihydroneopterin = 6-hydroxymethyl-7,8-dihydropterin + glycolaldehyde</text>
        <dbReference type="Rhea" id="RHEA:10540"/>
        <dbReference type="ChEBI" id="CHEBI:17001"/>
        <dbReference type="ChEBI" id="CHEBI:17071"/>
        <dbReference type="ChEBI" id="CHEBI:44841"/>
        <dbReference type="EC" id="4.1.2.25"/>
    </reaction>
</comment>
<dbReference type="Pfam" id="PF02152">
    <property type="entry name" value="FolB"/>
    <property type="match status" value="1"/>
</dbReference>
<name>A0ABN2QP69_9ACTN</name>
<comment type="caution">
    <text evidence="8">The sequence shown here is derived from an EMBL/GenBank/DDBJ whole genome shotgun (WGS) entry which is preliminary data.</text>
</comment>
<evidence type="ECO:0000313" key="8">
    <source>
        <dbReference type="EMBL" id="GAA1954293.1"/>
    </source>
</evidence>
<gene>
    <name evidence="8" type="primary">folB</name>
    <name evidence="8" type="ORF">GCM10009798_11860</name>
</gene>
<comment type="function">
    <text evidence="6">Catalyzes the conversion of 7,8-dihydroneopterin to 6-hydroxymethyl-7,8-dihydropterin.</text>
</comment>
<dbReference type="RefSeq" id="WP_344043387.1">
    <property type="nucleotide sequence ID" value="NZ_BAAAPB010000001.1"/>
</dbReference>
<dbReference type="EMBL" id="BAAAPB010000001">
    <property type="protein sequence ID" value="GAA1954293.1"/>
    <property type="molecule type" value="Genomic_DNA"/>
</dbReference>
<dbReference type="PANTHER" id="PTHR42844:SF1">
    <property type="entry name" value="DIHYDRONEOPTERIN ALDOLASE 1-RELATED"/>
    <property type="match status" value="1"/>
</dbReference>
<evidence type="ECO:0000313" key="9">
    <source>
        <dbReference type="Proteomes" id="UP001500571"/>
    </source>
</evidence>
<protein>
    <recommendedName>
        <fullName evidence="6">7,8-dihydroneopterin aldolase</fullName>
        <ecNumber evidence="6">4.1.2.25</ecNumber>
    </recommendedName>
</protein>
<evidence type="ECO:0000256" key="3">
    <source>
        <dbReference type="ARBA" id="ARBA00005708"/>
    </source>
</evidence>
<keyword evidence="5 6" id="KW-0456">Lyase</keyword>
<evidence type="ECO:0000259" key="7">
    <source>
        <dbReference type="SMART" id="SM00905"/>
    </source>
</evidence>
<comment type="similarity">
    <text evidence="3 6">Belongs to the DHNA family.</text>
</comment>
<proteinExistence type="inferred from homology"/>
<evidence type="ECO:0000256" key="1">
    <source>
        <dbReference type="ARBA" id="ARBA00001353"/>
    </source>
</evidence>
<evidence type="ECO:0000256" key="4">
    <source>
        <dbReference type="ARBA" id="ARBA00022909"/>
    </source>
</evidence>
<dbReference type="EC" id="4.1.2.25" evidence="6"/>
<reference evidence="8 9" key="1">
    <citation type="journal article" date="2019" name="Int. J. Syst. Evol. Microbiol.">
        <title>The Global Catalogue of Microorganisms (GCM) 10K type strain sequencing project: providing services to taxonomists for standard genome sequencing and annotation.</title>
        <authorList>
            <consortium name="The Broad Institute Genomics Platform"/>
            <consortium name="The Broad Institute Genome Sequencing Center for Infectious Disease"/>
            <person name="Wu L."/>
            <person name="Ma J."/>
        </authorList>
    </citation>
    <scope>NUCLEOTIDE SEQUENCE [LARGE SCALE GENOMIC DNA]</scope>
    <source>
        <strain evidence="8 9">JCM 15309</strain>
    </source>
</reference>
<organism evidence="8 9">
    <name type="scientific">Nocardioides panacihumi</name>
    <dbReference type="NCBI Taxonomy" id="400774"/>
    <lineage>
        <taxon>Bacteria</taxon>
        <taxon>Bacillati</taxon>
        <taxon>Actinomycetota</taxon>
        <taxon>Actinomycetes</taxon>
        <taxon>Propionibacteriales</taxon>
        <taxon>Nocardioidaceae</taxon>
        <taxon>Nocardioides</taxon>
    </lineage>
</organism>
<sequence length="129" mass="13906">MTQSATDELAITGIECFAHHGVFDFERREGQVFLIDLVLGLDTAPAAASDDLHDTVDYGSLVATAKAAVERDPVDLIETLAQRIADVCLLDSRVEWVRVTVHKPDAPIDATYSDVALTITRANGGPARD</sequence>
<dbReference type="CDD" id="cd00534">
    <property type="entry name" value="DHNA_DHNTPE"/>
    <property type="match status" value="1"/>
</dbReference>
<dbReference type="NCBIfam" id="TIGR00526">
    <property type="entry name" value="folB_dom"/>
    <property type="match status" value="1"/>
</dbReference>
<evidence type="ECO:0000256" key="6">
    <source>
        <dbReference type="RuleBase" id="RU362079"/>
    </source>
</evidence>
<evidence type="ECO:0000256" key="2">
    <source>
        <dbReference type="ARBA" id="ARBA00005013"/>
    </source>
</evidence>